<gene>
    <name evidence="1" type="ORF">BFG04_04475</name>
</gene>
<dbReference type="RefSeq" id="WP_069637508.1">
    <property type="nucleotide sequence ID" value="NZ_CP012546.1"/>
</dbReference>
<name>A0AAX0L9Z5_9BACT</name>
<accession>A0AAX0L9Z5</accession>
<comment type="caution">
    <text evidence="1">The sequence shown here is derived from an EMBL/GenBank/DDBJ whole genome shotgun (WGS) entry which is preliminary data.</text>
</comment>
<protein>
    <submittedName>
        <fullName evidence="1">Uncharacterized protein</fullName>
    </submittedName>
</protein>
<dbReference type="Proteomes" id="UP000189728">
    <property type="component" value="Unassembled WGS sequence"/>
</dbReference>
<evidence type="ECO:0000313" key="1">
    <source>
        <dbReference type="EMBL" id="OPA77355.1"/>
    </source>
</evidence>
<dbReference type="AlphaFoldDB" id="A0AAX0L9Z5"/>
<proteinExistence type="predicted"/>
<dbReference type="EMBL" id="MCRK01000036">
    <property type="protein sequence ID" value="OPA77355.1"/>
    <property type="molecule type" value="Genomic_DNA"/>
</dbReference>
<sequence length="59" mass="6977">MSETLKAFIFGFKNAFRFVNTSEISTLNERGELSEKIFNARIQEFKKHYAEQKNTEKTK</sequence>
<reference evidence="1 2" key="1">
    <citation type="submission" date="2016-08" db="EMBL/GenBank/DDBJ databases">
        <title>Campylobacter species from sea mammals.</title>
        <authorList>
            <person name="Gilbert M.J."/>
            <person name="Byrne B.A."/>
            <person name="Zomer A.L."/>
            <person name="Wagenaar J.A."/>
        </authorList>
    </citation>
    <scope>NUCLEOTIDE SEQUENCE [LARGE SCALE GENOMIC DNA]</scope>
    <source>
        <strain evidence="1 2">1105248</strain>
    </source>
</reference>
<organism evidence="1 2">
    <name type="scientific">Campylobacter pinnipediorum subsp. pinnipediorum</name>
    <dbReference type="NCBI Taxonomy" id="1660067"/>
    <lineage>
        <taxon>Bacteria</taxon>
        <taxon>Pseudomonadati</taxon>
        <taxon>Campylobacterota</taxon>
        <taxon>Epsilonproteobacteria</taxon>
        <taxon>Campylobacterales</taxon>
        <taxon>Campylobacteraceae</taxon>
        <taxon>Campylobacter</taxon>
    </lineage>
</organism>
<evidence type="ECO:0000313" key="2">
    <source>
        <dbReference type="Proteomes" id="UP000189728"/>
    </source>
</evidence>